<dbReference type="Gene3D" id="3.20.20.70">
    <property type="entry name" value="Aldolase class I"/>
    <property type="match status" value="1"/>
</dbReference>
<keyword evidence="9" id="KW-0812">Transmembrane</keyword>
<evidence type="ECO:0000259" key="11">
    <source>
        <dbReference type="Pfam" id="PF17801"/>
    </source>
</evidence>
<feature type="chain" id="PRO_5012666174" description="Alpha-galactosidase" evidence="10">
    <location>
        <begin position="19"/>
        <end position="450"/>
    </location>
</feature>
<evidence type="ECO:0000256" key="9">
    <source>
        <dbReference type="SAM" id="Phobius"/>
    </source>
</evidence>
<evidence type="ECO:0000256" key="3">
    <source>
        <dbReference type="ARBA" id="ARBA00012755"/>
    </source>
</evidence>
<dbReference type="InterPro" id="IPR013780">
    <property type="entry name" value="Glyco_hydro_b"/>
</dbReference>
<dbReference type="STRING" id="329046.A0A1Y2BY07"/>
<evidence type="ECO:0000256" key="8">
    <source>
        <dbReference type="RuleBase" id="RU361168"/>
    </source>
</evidence>
<proteinExistence type="inferred from homology"/>
<dbReference type="CDD" id="cd14792">
    <property type="entry name" value="GH27"/>
    <property type="match status" value="1"/>
</dbReference>
<keyword evidence="9" id="KW-1133">Transmembrane helix</keyword>
<dbReference type="EMBL" id="MCGO01000039">
    <property type="protein sequence ID" value="ORY39626.1"/>
    <property type="molecule type" value="Genomic_DNA"/>
</dbReference>
<evidence type="ECO:0000256" key="2">
    <source>
        <dbReference type="ARBA" id="ARBA00009743"/>
    </source>
</evidence>
<dbReference type="PANTHER" id="PTHR11452">
    <property type="entry name" value="ALPHA-GALACTOSIDASE/ALPHA-N-ACETYLGALACTOSAMINIDASE"/>
    <property type="match status" value="1"/>
</dbReference>
<evidence type="ECO:0000256" key="10">
    <source>
        <dbReference type="SAM" id="SignalP"/>
    </source>
</evidence>
<dbReference type="PANTHER" id="PTHR11452:SF75">
    <property type="entry name" value="ALPHA-GALACTOSIDASE MEL1"/>
    <property type="match status" value="1"/>
</dbReference>
<gene>
    <name evidence="12" type="ORF">BCR33DRAFT_720073</name>
</gene>
<evidence type="ECO:0000313" key="12">
    <source>
        <dbReference type="EMBL" id="ORY39626.1"/>
    </source>
</evidence>
<organism evidence="12 13">
    <name type="scientific">Rhizoclosmatium globosum</name>
    <dbReference type="NCBI Taxonomy" id="329046"/>
    <lineage>
        <taxon>Eukaryota</taxon>
        <taxon>Fungi</taxon>
        <taxon>Fungi incertae sedis</taxon>
        <taxon>Chytridiomycota</taxon>
        <taxon>Chytridiomycota incertae sedis</taxon>
        <taxon>Chytridiomycetes</taxon>
        <taxon>Chytridiales</taxon>
        <taxon>Chytriomycetaceae</taxon>
        <taxon>Rhizoclosmatium</taxon>
    </lineage>
</organism>
<keyword evidence="6 8" id="KW-1015">Disulfide bond</keyword>
<comment type="similarity">
    <text evidence="2 8">Belongs to the glycosyl hydrolase 27 family.</text>
</comment>
<dbReference type="PRINTS" id="PR00740">
    <property type="entry name" value="GLHYDRLASE27"/>
</dbReference>
<dbReference type="GO" id="GO:0005995">
    <property type="term" value="P:melibiose catabolic process"/>
    <property type="evidence" value="ECO:0007669"/>
    <property type="project" value="UniProtKB-ARBA"/>
</dbReference>
<feature type="domain" description="Alpha galactosidase C-terminal" evidence="11">
    <location>
        <begin position="309"/>
        <end position="388"/>
    </location>
</feature>
<protein>
    <recommendedName>
        <fullName evidence="3 8">Alpha-galactosidase</fullName>
        <ecNumber evidence="3 8">3.2.1.22</ecNumber>
    </recommendedName>
    <alternativeName>
        <fullName evidence="8">Melibiase</fullName>
    </alternativeName>
</protein>
<feature type="signal peptide" evidence="10">
    <location>
        <begin position="1"/>
        <end position="18"/>
    </location>
</feature>
<dbReference type="InterPro" id="IPR041233">
    <property type="entry name" value="Melibiase_C"/>
</dbReference>
<sequence length="450" mass="49748">MPLLAFTALLLAASQTTALNNGVGRTPAMGWNSWNRFGCNITEEIIKEHADDLVTSGLAKLGYVYVNIDDCWQLTRDENGYIHEDPVAFPSGIAALSDYVHSKGLKFGLYSSAGTKTCAGRPGGLRFEKQDAESYANWKIDYFKYDNCNSEGLGDKPGTIRRYGALRDALNATGRPINYALCSWGDNNVWEFGADLGNSWRTTGDISDSWSSVFDIISKNLNLAKYAAPGGFNDMDMLEVGNGHMSDIEYRTHFSVWAALKSPLLLGHDITKMTQATMEIIGNKDVIAINQDPLGKSAFLRAVLENVFVWVGELTKGERVLLVVNTADHEISVDILMRAFTISDKDAISSFKWKVKAKDLWTKKSVGVFKGKLRLDAIPPHGVRMLKLARKDGDFPSLENPPAFYDTPIKIVGESLSILWLLSAILVVVAVGAALVHLEYKRRQQYQPLP</sequence>
<dbReference type="InterPro" id="IPR013785">
    <property type="entry name" value="Aldolase_TIM"/>
</dbReference>
<keyword evidence="7 8" id="KW-0326">Glycosidase</keyword>
<evidence type="ECO:0000313" key="13">
    <source>
        <dbReference type="Proteomes" id="UP000193642"/>
    </source>
</evidence>
<keyword evidence="4 10" id="KW-0732">Signal</keyword>
<dbReference type="Gene3D" id="2.60.40.1180">
    <property type="entry name" value="Golgi alpha-mannosidase II"/>
    <property type="match status" value="1"/>
</dbReference>
<dbReference type="EC" id="3.2.1.22" evidence="3 8"/>
<dbReference type="InterPro" id="IPR017853">
    <property type="entry name" value="GH"/>
</dbReference>
<comment type="caution">
    <text evidence="12">The sequence shown here is derived from an EMBL/GenBank/DDBJ whole genome shotgun (WGS) entry which is preliminary data.</text>
</comment>
<dbReference type="Pfam" id="PF17801">
    <property type="entry name" value="Melibiase_C"/>
    <property type="match status" value="1"/>
</dbReference>
<dbReference type="Pfam" id="PF16499">
    <property type="entry name" value="Melibiase_2"/>
    <property type="match status" value="1"/>
</dbReference>
<dbReference type="Proteomes" id="UP000193642">
    <property type="component" value="Unassembled WGS sequence"/>
</dbReference>
<dbReference type="FunFam" id="3.20.20.70:FF:000202">
    <property type="entry name" value="Alpha-galactosidase"/>
    <property type="match status" value="1"/>
</dbReference>
<evidence type="ECO:0000256" key="4">
    <source>
        <dbReference type="ARBA" id="ARBA00022729"/>
    </source>
</evidence>
<evidence type="ECO:0000256" key="7">
    <source>
        <dbReference type="ARBA" id="ARBA00023295"/>
    </source>
</evidence>
<dbReference type="InterPro" id="IPR002241">
    <property type="entry name" value="Glyco_hydro_27"/>
</dbReference>
<dbReference type="SUPFAM" id="SSF51445">
    <property type="entry name" value="(Trans)glycosidases"/>
    <property type="match status" value="1"/>
</dbReference>
<dbReference type="OrthoDB" id="5795902at2759"/>
<keyword evidence="9" id="KW-0472">Membrane</keyword>
<reference evidence="12 13" key="1">
    <citation type="submission" date="2016-07" db="EMBL/GenBank/DDBJ databases">
        <title>Pervasive Adenine N6-methylation of Active Genes in Fungi.</title>
        <authorList>
            <consortium name="DOE Joint Genome Institute"/>
            <person name="Mondo S.J."/>
            <person name="Dannebaum R.O."/>
            <person name="Kuo R.C."/>
            <person name="Labutti K."/>
            <person name="Haridas S."/>
            <person name="Kuo A."/>
            <person name="Salamov A."/>
            <person name="Ahrendt S.R."/>
            <person name="Lipzen A."/>
            <person name="Sullivan W."/>
            <person name="Andreopoulos W.B."/>
            <person name="Clum A."/>
            <person name="Lindquist E."/>
            <person name="Daum C."/>
            <person name="Ramamoorthy G.K."/>
            <person name="Gryganskyi A."/>
            <person name="Culley D."/>
            <person name="Magnuson J.K."/>
            <person name="James T.Y."/>
            <person name="O'Malley M.A."/>
            <person name="Stajich J.E."/>
            <person name="Spatafora J.W."/>
            <person name="Visel A."/>
            <person name="Grigoriev I.V."/>
        </authorList>
    </citation>
    <scope>NUCLEOTIDE SEQUENCE [LARGE SCALE GENOMIC DNA]</scope>
    <source>
        <strain evidence="12 13">JEL800</strain>
    </source>
</reference>
<dbReference type="SUPFAM" id="SSF51011">
    <property type="entry name" value="Glycosyl hydrolase domain"/>
    <property type="match status" value="1"/>
</dbReference>
<evidence type="ECO:0000256" key="5">
    <source>
        <dbReference type="ARBA" id="ARBA00022801"/>
    </source>
</evidence>
<dbReference type="InterPro" id="IPR000111">
    <property type="entry name" value="Glyco_hydro_27/36_CS"/>
</dbReference>
<evidence type="ECO:0000256" key="1">
    <source>
        <dbReference type="ARBA" id="ARBA00001255"/>
    </source>
</evidence>
<comment type="catalytic activity">
    <reaction evidence="1 8">
        <text>Hydrolysis of terminal, non-reducing alpha-D-galactose residues in alpha-D-galactosides, including galactose oligosaccharides, galactomannans and galactolipids.</text>
        <dbReference type="EC" id="3.2.1.22"/>
    </reaction>
</comment>
<keyword evidence="5 8" id="KW-0378">Hydrolase</keyword>
<keyword evidence="13" id="KW-1185">Reference proteome</keyword>
<dbReference type="PROSITE" id="PS00512">
    <property type="entry name" value="ALPHA_GALACTOSIDASE"/>
    <property type="match status" value="1"/>
</dbReference>
<name>A0A1Y2BY07_9FUNG</name>
<evidence type="ECO:0000256" key="6">
    <source>
        <dbReference type="ARBA" id="ARBA00023157"/>
    </source>
</evidence>
<dbReference type="GO" id="GO:0004557">
    <property type="term" value="F:alpha-galactosidase activity"/>
    <property type="evidence" value="ECO:0007669"/>
    <property type="project" value="UniProtKB-EC"/>
</dbReference>
<dbReference type="AlphaFoldDB" id="A0A1Y2BY07"/>
<feature type="transmembrane region" description="Helical" evidence="9">
    <location>
        <begin position="418"/>
        <end position="438"/>
    </location>
</feature>
<accession>A0A1Y2BY07</accession>